<dbReference type="GO" id="GO:0006824">
    <property type="term" value="P:cobalt ion transport"/>
    <property type="evidence" value="ECO:0007669"/>
    <property type="project" value="TreeGrafter"/>
</dbReference>
<dbReference type="RefSeq" id="WP_045935839.1">
    <property type="nucleotide sequence ID" value="NZ_KQ033885.1"/>
</dbReference>
<evidence type="ECO:0000313" key="7">
    <source>
        <dbReference type="Proteomes" id="UP000033567"/>
    </source>
</evidence>
<name>A0A0F4KXF5_9BIFI</name>
<dbReference type="GO" id="GO:0043190">
    <property type="term" value="C:ATP-binding cassette (ABC) transporter complex"/>
    <property type="evidence" value="ECO:0007669"/>
    <property type="project" value="TreeGrafter"/>
</dbReference>
<dbReference type="EMBL" id="JWMF01000007">
    <property type="protein sequence ID" value="KJY50753.1"/>
    <property type="molecule type" value="Genomic_DNA"/>
</dbReference>
<dbReference type="AlphaFoldDB" id="A0A0F4KXF5"/>
<dbReference type="PATRIC" id="fig|1684.5.peg.1536"/>
<evidence type="ECO:0000256" key="4">
    <source>
        <dbReference type="ARBA" id="ARBA00023136"/>
    </source>
</evidence>
<dbReference type="Pfam" id="PF02361">
    <property type="entry name" value="CbiQ"/>
    <property type="match status" value="1"/>
</dbReference>
<sequence>MTGFIDRLYPSSKAAMVLLAIIVGIFTPGYILQYAMFPVFLLLAIMAGNGMRFFKAFLSSVGTVVLVIFLVQVFIVRYPDSAHIWAFIALSPTGLDKSLGITSRIVSSASAIMWYFQVTTPKDMVYAMEQAHLPKKVTFVIMSTIGMVPQVINRSRTIMDAQKSRGIETEGNAWARVKSFVPMLGPLIFSLIQQTEEHALALQSRAFLAPVPKTSLYRLDKHTIDRVIQVICLLLLILFIIWRVWK</sequence>
<dbReference type="PANTHER" id="PTHR43723">
    <property type="entry name" value="COBALT TRANSPORT PROTEIN CBIQ"/>
    <property type="match status" value="1"/>
</dbReference>
<keyword evidence="2 5" id="KW-0812">Transmembrane</keyword>
<proteinExistence type="predicted"/>
<evidence type="ECO:0000256" key="2">
    <source>
        <dbReference type="ARBA" id="ARBA00022692"/>
    </source>
</evidence>
<accession>A0A0F4KXF5</accession>
<feature type="transmembrane region" description="Helical" evidence="5">
    <location>
        <begin position="98"/>
        <end position="116"/>
    </location>
</feature>
<protein>
    <submittedName>
        <fullName evidence="6">Cobalt transport protein</fullName>
    </submittedName>
</protein>
<dbReference type="PANTHER" id="PTHR43723:SF1">
    <property type="entry name" value="COBALT TRANSPORT PROTEIN CBIQ"/>
    <property type="match status" value="1"/>
</dbReference>
<feature type="transmembrane region" description="Helical" evidence="5">
    <location>
        <begin position="227"/>
        <end position="245"/>
    </location>
</feature>
<comment type="subcellular location">
    <subcellularLocation>
        <location evidence="1">Membrane</location>
        <topology evidence="1">Multi-pass membrane protein</topology>
    </subcellularLocation>
</comment>
<reference evidence="6 7" key="1">
    <citation type="submission" date="2014-12" db="EMBL/GenBank/DDBJ databases">
        <title>Comparative genomics of the lactic acid bacteria isolated from the honey bee gut.</title>
        <authorList>
            <person name="Ellegaard K.M."/>
            <person name="Tamarit D."/>
            <person name="Javelind E."/>
            <person name="Olofsson T."/>
            <person name="Andersson S.G."/>
            <person name="Vasquez A."/>
        </authorList>
    </citation>
    <scope>NUCLEOTIDE SEQUENCE [LARGE SCALE GENOMIC DNA]</scope>
    <source>
        <strain evidence="6 7">Bin7</strain>
    </source>
</reference>
<evidence type="ECO:0000256" key="5">
    <source>
        <dbReference type="SAM" id="Phobius"/>
    </source>
</evidence>
<keyword evidence="7" id="KW-1185">Reference proteome</keyword>
<feature type="transmembrane region" description="Helical" evidence="5">
    <location>
        <begin position="56"/>
        <end position="78"/>
    </location>
</feature>
<evidence type="ECO:0000256" key="3">
    <source>
        <dbReference type="ARBA" id="ARBA00022989"/>
    </source>
</evidence>
<keyword evidence="4 5" id="KW-0472">Membrane</keyword>
<evidence type="ECO:0000256" key="1">
    <source>
        <dbReference type="ARBA" id="ARBA00004141"/>
    </source>
</evidence>
<dbReference type="InterPro" id="IPR003339">
    <property type="entry name" value="ABC/ECF_trnsptr_transmembrane"/>
</dbReference>
<gene>
    <name evidence="6" type="ORF">JF70_14650</name>
</gene>
<keyword evidence="3 5" id="KW-1133">Transmembrane helix</keyword>
<organism evidence="6 7">
    <name type="scientific">Bifidobacterium mellis</name>
    <dbReference type="NCBI Taxonomy" id="1293823"/>
    <lineage>
        <taxon>Bacteria</taxon>
        <taxon>Bacillati</taxon>
        <taxon>Actinomycetota</taxon>
        <taxon>Actinomycetes</taxon>
        <taxon>Bifidobacteriales</taxon>
        <taxon>Bifidobacteriaceae</taxon>
        <taxon>Bifidobacterium</taxon>
    </lineage>
</organism>
<dbReference type="CDD" id="cd16914">
    <property type="entry name" value="EcfT"/>
    <property type="match status" value="1"/>
</dbReference>
<feature type="transmembrane region" description="Helical" evidence="5">
    <location>
        <begin position="15"/>
        <end position="44"/>
    </location>
</feature>
<comment type="caution">
    <text evidence="6">The sequence shown here is derived from an EMBL/GenBank/DDBJ whole genome shotgun (WGS) entry which is preliminary data.</text>
</comment>
<dbReference type="Proteomes" id="UP000033567">
    <property type="component" value="Unassembled WGS sequence"/>
</dbReference>
<evidence type="ECO:0000313" key="6">
    <source>
        <dbReference type="EMBL" id="KJY50753.1"/>
    </source>
</evidence>
<dbReference type="InterPro" id="IPR052770">
    <property type="entry name" value="Cobalt_transport_CbiQ"/>
</dbReference>